<dbReference type="EMBL" id="RBDY01000034">
    <property type="protein sequence ID" value="RKN15163.1"/>
    <property type="molecule type" value="Genomic_DNA"/>
</dbReference>
<gene>
    <name evidence="3" type="ORF">D7318_27745</name>
    <name evidence="2" type="ORF">D7319_28340</name>
</gene>
<dbReference type="InterPro" id="IPR019099">
    <property type="entry name" value="Uncharacterised_PGPGW_TM"/>
</dbReference>
<sequence length="129" mass="13478">MAFGKPFRRALVLAVGGVLLLVGAALLVLPGPGLLLILAGLVVLASEFPGLARYVEMVEARAMRAAEDSVSSPWRLAGSALVALALIAGGIMWGLLPDLPFSNWSTGSGLIASGVILAGLLYWSHRRMR</sequence>
<evidence type="ECO:0000313" key="5">
    <source>
        <dbReference type="Proteomes" id="UP000275024"/>
    </source>
</evidence>
<protein>
    <recommendedName>
        <fullName evidence="6">Transmembrane protein PGPGW</fullName>
    </recommendedName>
</protein>
<organism evidence="2 5">
    <name type="scientific">Streptomyces radicis</name>
    <dbReference type="NCBI Taxonomy" id="1750517"/>
    <lineage>
        <taxon>Bacteria</taxon>
        <taxon>Bacillati</taxon>
        <taxon>Actinomycetota</taxon>
        <taxon>Actinomycetes</taxon>
        <taxon>Kitasatosporales</taxon>
        <taxon>Streptomycetaceae</taxon>
        <taxon>Streptomyces</taxon>
    </lineage>
</organism>
<proteinExistence type="predicted"/>
<evidence type="ECO:0000313" key="4">
    <source>
        <dbReference type="Proteomes" id="UP000268652"/>
    </source>
</evidence>
<dbReference type="RefSeq" id="WP_120699976.1">
    <property type="nucleotide sequence ID" value="NZ_RBDX01000036.1"/>
</dbReference>
<feature type="transmembrane region" description="Helical" evidence="1">
    <location>
        <begin position="76"/>
        <end position="96"/>
    </location>
</feature>
<dbReference type="AlphaFoldDB" id="A0A3A9VTS7"/>
<dbReference type="Proteomes" id="UP000268652">
    <property type="component" value="Unassembled WGS sequence"/>
</dbReference>
<dbReference type="Proteomes" id="UP000275024">
    <property type="component" value="Unassembled WGS sequence"/>
</dbReference>
<dbReference type="OrthoDB" id="3627819at2"/>
<evidence type="ECO:0000313" key="2">
    <source>
        <dbReference type="EMBL" id="RKN04395.1"/>
    </source>
</evidence>
<keyword evidence="1" id="KW-0812">Transmembrane</keyword>
<evidence type="ECO:0008006" key="6">
    <source>
        <dbReference type="Google" id="ProtNLM"/>
    </source>
</evidence>
<dbReference type="EMBL" id="RBDX01000036">
    <property type="protein sequence ID" value="RKN04395.1"/>
    <property type="molecule type" value="Genomic_DNA"/>
</dbReference>
<feature type="transmembrane region" description="Helical" evidence="1">
    <location>
        <begin position="102"/>
        <end position="123"/>
    </location>
</feature>
<keyword evidence="4" id="KW-1185">Reference proteome</keyword>
<reference evidence="4 5" key="1">
    <citation type="submission" date="2018-09" db="EMBL/GenBank/DDBJ databases">
        <title>Streptomyces sp. nov. DS1-2, an endophytic actinomycete isolated from roots of Dendrobium scabrilingue.</title>
        <authorList>
            <person name="Kuncharoen N."/>
            <person name="Kudo T."/>
            <person name="Ohkuma M."/>
            <person name="Yuki M."/>
            <person name="Tanasupawat S."/>
        </authorList>
    </citation>
    <scope>NUCLEOTIDE SEQUENCE [LARGE SCALE GENOMIC DNA]</scope>
    <source>
        <strain evidence="2 5">AZ1-7</strain>
        <strain evidence="3 4">DS1-2</strain>
    </source>
</reference>
<feature type="transmembrane region" description="Helical" evidence="1">
    <location>
        <begin position="34"/>
        <end position="55"/>
    </location>
</feature>
<evidence type="ECO:0000256" key="1">
    <source>
        <dbReference type="SAM" id="Phobius"/>
    </source>
</evidence>
<evidence type="ECO:0000313" key="3">
    <source>
        <dbReference type="EMBL" id="RKN15163.1"/>
    </source>
</evidence>
<accession>A0A3A9VTS7</accession>
<dbReference type="Pfam" id="PF09656">
    <property type="entry name" value="PGPGW"/>
    <property type="match status" value="1"/>
</dbReference>
<keyword evidence="1" id="KW-0472">Membrane</keyword>
<comment type="caution">
    <text evidence="2">The sequence shown here is derived from an EMBL/GenBank/DDBJ whole genome shotgun (WGS) entry which is preliminary data.</text>
</comment>
<keyword evidence="1" id="KW-1133">Transmembrane helix</keyword>
<name>A0A3A9VTS7_9ACTN</name>